<dbReference type="InterPro" id="IPR000262">
    <property type="entry name" value="FMN-dep_DH"/>
</dbReference>
<comment type="catalytic activity">
    <reaction evidence="8">
        <text>2-hydroxyoctanoate + O2 = 2-oxooctanoate + H2O2</text>
        <dbReference type="Rhea" id="RHEA:67940"/>
        <dbReference type="ChEBI" id="CHEBI:15379"/>
        <dbReference type="ChEBI" id="CHEBI:16240"/>
        <dbReference type="ChEBI" id="CHEBI:133514"/>
        <dbReference type="ChEBI" id="CHEBI:176689"/>
    </reaction>
    <physiologicalReaction direction="left-to-right" evidence="8">
        <dbReference type="Rhea" id="RHEA:67941"/>
    </physiologicalReaction>
</comment>
<dbReference type="GO" id="GO:0003973">
    <property type="term" value="F:(S)-2-hydroxy-acid oxidase activity"/>
    <property type="evidence" value="ECO:0007669"/>
    <property type="project" value="UniProtKB-EC"/>
</dbReference>
<dbReference type="PANTHER" id="PTHR10578">
    <property type="entry name" value="S -2-HYDROXY-ACID OXIDASE-RELATED"/>
    <property type="match status" value="1"/>
</dbReference>
<dbReference type="GO" id="GO:0005777">
    <property type="term" value="C:peroxisome"/>
    <property type="evidence" value="ECO:0007669"/>
    <property type="project" value="UniProtKB-ARBA"/>
</dbReference>
<evidence type="ECO:0000256" key="4">
    <source>
        <dbReference type="ARBA" id="ARBA00022643"/>
    </source>
</evidence>
<dbReference type="EC" id="1.1.3.15" evidence="2"/>
<evidence type="ECO:0000256" key="8">
    <source>
        <dbReference type="ARBA" id="ARBA00029327"/>
    </source>
</evidence>
<evidence type="ECO:0000313" key="12">
    <source>
        <dbReference type="EMBL" id="GFT03932.1"/>
    </source>
</evidence>
<evidence type="ECO:0000256" key="7">
    <source>
        <dbReference type="ARBA" id="ARBA00029325"/>
    </source>
</evidence>
<keyword evidence="4 10" id="KW-0288">FMN</keyword>
<gene>
    <name evidence="12" type="primary">Hao1</name>
    <name evidence="12" type="ORF">NPIL_149671</name>
</gene>
<evidence type="ECO:0000256" key="3">
    <source>
        <dbReference type="ARBA" id="ARBA00022630"/>
    </source>
</evidence>
<dbReference type="InterPro" id="IPR012133">
    <property type="entry name" value="Alpha-hydoxy_acid_DH_FMN"/>
</dbReference>
<dbReference type="PIRSF" id="PIRSF000138">
    <property type="entry name" value="Al-hdrx_acd_dh"/>
    <property type="match status" value="1"/>
</dbReference>
<feature type="binding site" evidence="10">
    <location>
        <position position="243"/>
    </location>
    <ligand>
        <name>FMN</name>
        <dbReference type="ChEBI" id="CHEBI:58210"/>
    </ligand>
</feature>
<keyword evidence="3 10" id="KW-0285">Flavoprotein</keyword>
<evidence type="ECO:0000256" key="6">
    <source>
        <dbReference type="ARBA" id="ARBA00024042"/>
    </source>
</evidence>
<dbReference type="Proteomes" id="UP000887013">
    <property type="component" value="Unassembled WGS sequence"/>
</dbReference>
<dbReference type="FunFam" id="3.20.20.70:FF:000056">
    <property type="entry name" value="hydroxyacid oxidase 2"/>
    <property type="match status" value="1"/>
</dbReference>
<feature type="active site" description="Proton acceptor" evidence="9">
    <location>
        <position position="267"/>
    </location>
</feature>
<evidence type="ECO:0000256" key="5">
    <source>
        <dbReference type="ARBA" id="ARBA00023002"/>
    </source>
</evidence>
<feature type="binding site" evidence="10">
    <location>
        <position position="270"/>
    </location>
    <ligand>
        <name>glyoxylate</name>
        <dbReference type="ChEBI" id="CHEBI:36655"/>
    </ligand>
</feature>
<feature type="binding site" evidence="10">
    <location>
        <position position="181"/>
    </location>
    <ligand>
        <name>FMN</name>
        <dbReference type="ChEBI" id="CHEBI:58210"/>
    </ligand>
</feature>
<protein>
    <recommendedName>
        <fullName evidence="2">(S)-2-hydroxy-acid oxidase</fullName>
        <ecNumber evidence="2">1.1.3.15</ecNumber>
    </recommendedName>
</protein>
<dbReference type="InterPro" id="IPR013785">
    <property type="entry name" value="Aldolase_TIM"/>
</dbReference>
<feature type="binding site" evidence="10">
    <location>
        <position position="155"/>
    </location>
    <ligand>
        <name>glyoxylate</name>
        <dbReference type="ChEBI" id="CHEBI:36655"/>
    </ligand>
</feature>
<dbReference type="OrthoDB" id="6429148at2759"/>
<proteinExistence type="inferred from homology"/>
<keyword evidence="13" id="KW-1185">Reference proteome</keyword>
<name>A0A8X6NB85_NEPPI</name>
<dbReference type="PROSITE" id="PS51349">
    <property type="entry name" value="FMN_HYDROXY_ACID_DH_2"/>
    <property type="match status" value="1"/>
</dbReference>
<sequence length="383" mass="42058">MWRCLQTQKLRKCKVSSWGTINVLETMYNIEDFERCAPALLDTITREYIWSGSGNQQTLWENKNAYKRFWIKKKVLRGITNYSLETTVLGQKIGFPVGIAPTAGHTIYHPEGDQGTAKGAARMGAAMTLNAVSHTSLEDIAASAPPGALLWMHTYIFPERDTLIDLVKRAEKAGYKALVVTIDEPFAYEIKCNARHRFFTEKEIQTVFPNIKAGTDFLTVDPRVTFNDITWLSRITKLPIIVKGIMTGEDAKMAVAAGASAIYVSNHGGRELDGSLPTIEALPEIVAAVSSYPSIEVYVDGGIRSGYDVFKAIALGARAVFIGRPALWGLTMGGADGVAKVLNILRQEFTEAMIHAGFTNPRQITSSSLVKNACQNPFGVMCI</sequence>
<evidence type="ECO:0000256" key="9">
    <source>
        <dbReference type="PIRSR" id="PIRSR000138-1"/>
    </source>
</evidence>
<keyword evidence="5" id="KW-0560">Oxidoreductase</keyword>
<reference evidence="12" key="1">
    <citation type="submission" date="2020-08" db="EMBL/GenBank/DDBJ databases">
        <title>Multicomponent nature underlies the extraordinary mechanical properties of spider dragline silk.</title>
        <authorList>
            <person name="Kono N."/>
            <person name="Nakamura H."/>
            <person name="Mori M."/>
            <person name="Yoshida Y."/>
            <person name="Ohtoshi R."/>
            <person name="Malay A.D."/>
            <person name="Moran D.A.P."/>
            <person name="Tomita M."/>
            <person name="Numata K."/>
            <person name="Arakawa K."/>
        </authorList>
    </citation>
    <scope>NUCLEOTIDE SEQUENCE</scope>
</reference>
<comment type="similarity">
    <text evidence="6">Belongs to the FMN-dependent alpha-hydroxy acid dehydrogenase family.</text>
</comment>
<dbReference type="EMBL" id="BMAW01102360">
    <property type="protein sequence ID" value="GFT03932.1"/>
    <property type="molecule type" value="Genomic_DNA"/>
</dbReference>
<feature type="binding site" evidence="10">
    <location>
        <position position="48"/>
    </location>
    <ligand>
        <name>glyoxylate</name>
        <dbReference type="ChEBI" id="CHEBI:36655"/>
    </ligand>
</feature>
<feature type="binding site" evidence="10">
    <location>
        <begin position="300"/>
        <end position="304"/>
    </location>
    <ligand>
        <name>FMN</name>
        <dbReference type="ChEBI" id="CHEBI:58210"/>
    </ligand>
</feature>
<feature type="binding site" evidence="10">
    <location>
        <begin position="101"/>
        <end position="103"/>
    </location>
    <ligand>
        <name>FMN</name>
        <dbReference type="ChEBI" id="CHEBI:58210"/>
    </ligand>
</feature>
<comment type="cofactor">
    <cofactor evidence="1">
        <name>FMN</name>
        <dbReference type="ChEBI" id="CHEBI:58210"/>
    </cofactor>
</comment>
<dbReference type="CDD" id="cd02809">
    <property type="entry name" value="alpha_hydroxyacid_oxid_FMN"/>
    <property type="match status" value="1"/>
</dbReference>
<dbReference type="PANTHER" id="PTHR10578:SF107">
    <property type="entry name" value="2-HYDROXYACID OXIDASE 1"/>
    <property type="match status" value="1"/>
</dbReference>
<evidence type="ECO:0000256" key="2">
    <source>
        <dbReference type="ARBA" id="ARBA00013087"/>
    </source>
</evidence>
<comment type="catalytic activity">
    <reaction evidence="7">
        <text>a (2S)-2-hydroxycarboxylate + O2 = a 2-oxocarboxylate + H2O2</text>
        <dbReference type="Rhea" id="RHEA:16789"/>
        <dbReference type="ChEBI" id="CHEBI:15379"/>
        <dbReference type="ChEBI" id="CHEBI:16240"/>
        <dbReference type="ChEBI" id="CHEBI:35179"/>
        <dbReference type="ChEBI" id="CHEBI:58123"/>
        <dbReference type="EC" id="1.1.3.15"/>
    </reaction>
    <physiologicalReaction direction="left-to-right" evidence="7">
        <dbReference type="Rhea" id="RHEA:16790"/>
    </physiologicalReaction>
</comment>
<feature type="binding site" evidence="10">
    <location>
        <begin position="323"/>
        <end position="324"/>
    </location>
    <ligand>
        <name>FMN</name>
        <dbReference type="ChEBI" id="CHEBI:58210"/>
    </ligand>
</feature>
<dbReference type="AlphaFoldDB" id="A0A8X6NB85"/>
<organism evidence="12 13">
    <name type="scientific">Nephila pilipes</name>
    <name type="common">Giant wood spider</name>
    <name type="synonym">Nephila maculata</name>
    <dbReference type="NCBI Taxonomy" id="299642"/>
    <lineage>
        <taxon>Eukaryota</taxon>
        <taxon>Metazoa</taxon>
        <taxon>Ecdysozoa</taxon>
        <taxon>Arthropoda</taxon>
        <taxon>Chelicerata</taxon>
        <taxon>Arachnida</taxon>
        <taxon>Araneae</taxon>
        <taxon>Araneomorphae</taxon>
        <taxon>Entelegynae</taxon>
        <taxon>Araneoidea</taxon>
        <taxon>Nephilidae</taxon>
        <taxon>Nephila</taxon>
    </lineage>
</organism>
<comment type="caution">
    <text evidence="12">The sequence shown here is derived from an EMBL/GenBank/DDBJ whole genome shotgun (WGS) entry which is preliminary data.</text>
</comment>
<evidence type="ECO:0000259" key="11">
    <source>
        <dbReference type="PROSITE" id="PS51349"/>
    </source>
</evidence>
<dbReference type="InterPro" id="IPR037396">
    <property type="entry name" value="FMN_HAD"/>
</dbReference>
<feature type="binding site" evidence="10">
    <location>
        <position position="267"/>
    </location>
    <ligand>
        <name>glyoxylate</name>
        <dbReference type="ChEBI" id="CHEBI:36655"/>
    </ligand>
</feature>
<dbReference type="SUPFAM" id="SSF51395">
    <property type="entry name" value="FMN-linked oxidoreductases"/>
    <property type="match status" value="1"/>
</dbReference>
<evidence type="ECO:0000256" key="1">
    <source>
        <dbReference type="ARBA" id="ARBA00001917"/>
    </source>
</evidence>
<evidence type="ECO:0000256" key="10">
    <source>
        <dbReference type="PIRSR" id="PIRSR000138-2"/>
    </source>
</evidence>
<dbReference type="Pfam" id="PF01070">
    <property type="entry name" value="FMN_dh"/>
    <property type="match status" value="1"/>
</dbReference>
<evidence type="ECO:0000313" key="13">
    <source>
        <dbReference type="Proteomes" id="UP000887013"/>
    </source>
</evidence>
<feature type="binding site" evidence="10">
    <location>
        <position position="265"/>
    </location>
    <ligand>
        <name>FMN</name>
        <dbReference type="ChEBI" id="CHEBI:58210"/>
    </ligand>
</feature>
<accession>A0A8X6NB85</accession>
<dbReference type="Gene3D" id="3.20.20.70">
    <property type="entry name" value="Aldolase class I"/>
    <property type="match status" value="1"/>
</dbReference>
<dbReference type="GO" id="GO:0010181">
    <property type="term" value="F:FMN binding"/>
    <property type="evidence" value="ECO:0007669"/>
    <property type="project" value="InterPro"/>
</dbReference>
<feature type="domain" description="FMN hydroxy acid dehydrogenase" evidence="11">
    <location>
        <begin position="22"/>
        <end position="374"/>
    </location>
</feature>